<keyword evidence="3" id="KW-1185">Reference proteome</keyword>
<gene>
    <name evidence="2" type="primary">rpfG_3</name>
    <name evidence="2" type="ORF">A6302_04372</name>
</gene>
<protein>
    <submittedName>
        <fullName evidence="2">Cyclic di-GMP phosphodiesterase response regulator RpfG</fullName>
        <ecNumber evidence="2">3.1.4.52</ecNumber>
    </submittedName>
</protein>
<dbReference type="EC" id="3.1.4.52" evidence="2"/>
<feature type="domain" description="HD-GYP" evidence="1">
    <location>
        <begin position="1"/>
        <end position="94"/>
    </location>
</feature>
<dbReference type="PANTHER" id="PTHR45228:SF1">
    <property type="entry name" value="CYCLIC DI-GMP PHOSPHODIESTERASE TM_0186"/>
    <property type="match status" value="1"/>
</dbReference>
<dbReference type="EMBL" id="MCRJ01000203">
    <property type="protein sequence ID" value="ODN67687.1"/>
    <property type="molecule type" value="Genomic_DNA"/>
</dbReference>
<evidence type="ECO:0000313" key="2">
    <source>
        <dbReference type="EMBL" id="ODN67687.1"/>
    </source>
</evidence>
<dbReference type="InterPro" id="IPR037522">
    <property type="entry name" value="HD_GYP_dom"/>
</dbReference>
<evidence type="ECO:0000313" key="3">
    <source>
        <dbReference type="Proteomes" id="UP000094622"/>
    </source>
</evidence>
<dbReference type="Pfam" id="PF13487">
    <property type="entry name" value="HD_5"/>
    <property type="match status" value="1"/>
</dbReference>
<comment type="caution">
    <text evidence="2">The sequence shown here is derived from an EMBL/GenBank/DDBJ whole genome shotgun (WGS) entry which is preliminary data.</text>
</comment>
<dbReference type="CDD" id="cd00077">
    <property type="entry name" value="HDc"/>
    <property type="match status" value="1"/>
</dbReference>
<dbReference type="SUPFAM" id="SSF109604">
    <property type="entry name" value="HD-domain/PDEase-like"/>
    <property type="match status" value="1"/>
</dbReference>
<dbReference type="AlphaFoldDB" id="A0A1E3GUH9"/>
<dbReference type="GO" id="GO:0071111">
    <property type="term" value="F:cyclic-guanylate-specific phosphodiesterase activity"/>
    <property type="evidence" value="ECO:0007669"/>
    <property type="project" value="UniProtKB-EC"/>
</dbReference>
<dbReference type="Gene3D" id="1.10.3210.10">
    <property type="entry name" value="Hypothetical protein af1432"/>
    <property type="match status" value="1"/>
</dbReference>
<evidence type="ECO:0000259" key="1">
    <source>
        <dbReference type="PROSITE" id="PS51832"/>
    </source>
</evidence>
<dbReference type="InterPro" id="IPR052020">
    <property type="entry name" value="Cyclic_di-GMP/3'3'-cGAMP_PDE"/>
</dbReference>
<dbReference type="Proteomes" id="UP000094622">
    <property type="component" value="Unassembled WGS sequence"/>
</dbReference>
<dbReference type="InterPro" id="IPR003607">
    <property type="entry name" value="HD/PDEase_dom"/>
</dbReference>
<accession>A0A1E3GUH9</accession>
<organism evidence="2 3">
    <name type="scientific">Methylobrevis pamukkalensis</name>
    <dbReference type="NCBI Taxonomy" id="1439726"/>
    <lineage>
        <taxon>Bacteria</taxon>
        <taxon>Pseudomonadati</taxon>
        <taxon>Pseudomonadota</taxon>
        <taxon>Alphaproteobacteria</taxon>
        <taxon>Hyphomicrobiales</taxon>
        <taxon>Pleomorphomonadaceae</taxon>
        <taxon>Methylobrevis</taxon>
    </lineage>
</organism>
<name>A0A1E3GUH9_9HYPH</name>
<sequence length="100" mass="10934">MAAEIALGHHERVDGTGYPQRLRGDEIPLSARIVAVADVFDALTVARPYKDAWPVERACEHMAAERGRHFDPHCLDAFMERLPQVLACKQGGEVRAGAAA</sequence>
<dbReference type="PANTHER" id="PTHR45228">
    <property type="entry name" value="CYCLIC DI-GMP PHOSPHODIESTERASE TM_0186-RELATED"/>
    <property type="match status" value="1"/>
</dbReference>
<proteinExistence type="predicted"/>
<dbReference type="PROSITE" id="PS51832">
    <property type="entry name" value="HD_GYP"/>
    <property type="match status" value="1"/>
</dbReference>
<keyword evidence="2" id="KW-0378">Hydrolase</keyword>
<reference evidence="2 3" key="1">
    <citation type="submission" date="2016-07" db="EMBL/GenBank/DDBJ databases">
        <title>Draft Genome Sequence of Methylobrevis pamukkalensis PK2.</title>
        <authorList>
            <person name="Vasilenko O.V."/>
            <person name="Doronina N.V."/>
            <person name="Shmareva M.N."/>
            <person name="Tarlachkov S.V."/>
            <person name="Mustakhimov I."/>
            <person name="Trotsenko Y.A."/>
        </authorList>
    </citation>
    <scope>NUCLEOTIDE SEQUENCE [LARGE SCALE GENOMIC DNA]</scope>
    <source>
        <strain evidence="2 3">PK2</strain>
    </source>
</reference>